<dbReference type="SUPFAM" id="SSF82199">
    <property type="entry name" value="SET domain"/>
    <property type="match status" value="1"/>
</dbReference>
<dbReference type="GO" id="GO:0005634">
    <property type="term" value="C:nucleus"/>
    <property type="evidence" value="ECO:0007669"/>
    <property type="project" value="TreeGrafter"/>
</dbReference>
<feature type="region of interest" description="Disordered" evidence="1">
    <location>
        <begin position="154"/>
        <end position="231"/>
    </location>
</feature>
<dbReference type="SMART" id="SM00317">
    <property type="entry name" value="SET"/>
    <property type="match status" value="1"/>
</dbReference>
<dbReference type="Proteomes" id="UP000594262">
    <property type="component" value="Unplaced"/>
</dbReference>
<keyword evidence="4" id="KW-1185">Reference proteome</keyword>
<organism evidence="3 4">
    <name type="scientific">Clytia hemisphaerica</name>
    <dbReference type="NCBI Taxonomy" id="252671"/>
    <lineage>
        <taxon>Eukaryota</taxon>
        <taxon>Metazoa</taxon>
        <taxon>Cnidaria</taxon>
        <taxon>Hydrozoa</taxon>
        <taxon>Hydroidolina</taxon>
        <taxon>Leptothecata</taxon>
        <taxon>Obeliida</taxon>
        <taxon>Clytiidae</taxon>
        <taxon>Clytia</taxon>
    </lineage>
</organism>
<feature type="compositionally biased region" description="Basic and acidic residues" evidence="1">
    <location>
        <begin position="416"/>
        <end position="426"/>
    </location>
</feature>
<dbReference type="GO" id="GO:0006357">
    <property type="term" value="P:regulation of transcription by RNA polymerase II"/>
    <property type="evidence" value="ECO:0007669"/>
    <property type="project" value="TreeGrafter"/>
</dbReference>
<dbReference type="InterPro" id="IPR001214">
    <property type="entry name" value="SET_dom"/>
</dbReference>
<feature type="compositionally biased region" description="Polar residues" evidence="1">
    <location>
        <begin position="170"/>
        <end position="180"/>
    </location>
</feature>
<protein>
    <recommendedName>
        <fullName evidence="2">SET domain-containing protein</fullName>
    </recommendedName>
</protein>
<feature type="compositionally biased region" description="Basic and acidic residues" evidence="1">
    <location>
        <begin position="210"/>
        <end position="228"/>
    </location>
</feature>
<accession>A0A7M5XKZ3</accession>
<proteinExistence type="predicted"/>
<evidence type="ECO:0000259" key="2">
    <source>
        <dbReference type="PROSITE" id="PS50280"/>
    </source>
</evidence>
<dbReference type="EnsemblMetazoa" id="CLYHEMT025232.1">
    <property type="protein sequence ID" value="CLYHEMP025232.1"/>
    <property type="gene ID" value="CLYHEMG025232"/>
</dbReference>
<feature type="compositionally biased region" description="Acidic residues" evidence="1">
    <location>
        <begin position="348"/>
        <end position="390"/>
    </location>
</feature>
<dbReference type="GO" id="GO:0043516">
    <property type="term" value="P:regulation of DNA damage response, signal transduction by p53 class mediator"/>
    <property type="evidence" value="ECO:0007669"/>
    <property type="project" value="TreeGrafter"/>
</dbReference>
<feature type="compositionally biased region" description="Basic and acidic residues" evidence="1">
    <location>
        <begin position="337"/>
        <end position="347"/>
    </location>
</feature>
<name>A0A7M5XKZ3_9CNID</name>
<dbReference type="InterPro" id="IPR046341">
    <property type="entry name" value="SET_dom_sf"/>
</dbReference>
<evidence type="ECO:0000256" key="1">
    <source>
        <dbReference type="SAM" id="MobiDB-lite"/>
    </source>
</evidence>
<sequence length="679" mass="77925">KQMSSTNVSSSLSTAFKRAKVLTPQEKQRVCCTRIRCGIATYACNEGGMEMSYFAKHFMKNREETTGLHYNLLSNRRHALNIAMRLYDSFSGEQQESEIQDKLAEEIKKSSESIKSVDHVIKWLKDTNPDMEKAEVKNFEDILKELVQTNTSSFYANKTNGEEDGDKDSGCNSTISSSPKKINVEDDDTDSAYNSTISGPSTTSTIQTAFKEKDKQQGYKARDFEQHRREKKYCTPKKQNDEQNRRVKLNALLVTPKRKGEFTKETLRAIGRSCEEFIFNGNIIQDDVMEKVGKEPSLAKFTFPKLRSKIAYLRLQLMKEGVILAGQTNSKNKKTTKKESFTSKTESESESDDDEDEDEEEEEYEEDDSDNNDEEESTDDEDFDSNDEYSDDHSSSSEKAEITPRKARPMSNHDVTVPKRSQDTESELKVNCKKVAKVLVSNLSVSSVMKHCKDSFQLDAKRSLRKRNRQTQEEIAKENCLQDFDPSGFREVKIGPPINGYGVFAEKPFSINDYLLCYRGDLLDEEEGDRREKSHKAENLGSFIFHFEHIVKGKKTRLCIDATKSDGLCRLVNDSPHKHANCKMIKVEVKEEEHRPYLCLFAYKNIEPGEELRYDYGNTQNNKLSWRTETKEQSIKPFRIEDVEAQIKNIDDDVIPPTPDKKRKKTCDETHFTVSIDLD</sequence>
<dbReference type="Pfam" id="PF00856">
    <property type="entry name" value="SET"/>
    <property type="match status" value="1"/>
</dbReference>
<dbReference type="PROSITE" id="PS50280">
    <property type="entry name" value="SET"/>
    <property type="match status" value="1"/>
</dbReference>
<feature type="region of interest" description="Disordered" evidence="1">
    <location>
        <begin position="331"/>
        <end position="426"/>
    </location>
</feature>
<dbReference type="PANTHER" id="PTHR46167">
    <property type="entry name" value="N-LYSINE METHYLTRANSFERASE KMT5A"/>
    <property type="match status" value="1"/>
</dbReference>
<evidence type="ECO:0000313" key="4">
    <source>
        <dbReference type="Proteomes" id="UP000594262"/>
    </source>
</evidence>
<feature type="compositionally biased region" description="Basic and acidic residues" evidence="1">
    <location>
        <begin position="391"/>
        <end position="404"/>
    </location>
</feature>
<dbReference type="GO" id="GO:0005700">
    <property type="term" value="C:polytene chromosome"/>
    <property type="evidence" value="ECO:0007669"/>
    <property type="project" value="TreeGrafter"/>
</dbReference>
<dbReference type="Gene3D" id="2.170.270.10">
    <property type="entry name" value="SET domain"/>
    <property type="match status" value="1"/>
</dbReference>
<dbReference type="GO" id="GO:0042799">
    <property type="term" value="F:histone H4K20 methyltransferase activity"/>
    <property type="evidence" value="ECO:0007669"/>
    <property type="project" value="TreeGrafter"/>
</dbReference>
<feature type="domain" description="SET" evidence="2">
    <location>
        <begin position="487"/>
        <end position="617"/>
    </location>
</feature>
<dbReference type="AlphaFoldDB" id="A0A7M5XKZ3"/>
<reference evidence="3" key="1">
    <citation type="submission" date="2021-01" db="UniProtKB">
        <authorList>
            <consortium name="EnsemblMetazoa"/>
        </authorList>
    </citation>
    <scope>IDENTIFICATION</scope>
</reference>
<dbReference type="PANTHER" id="PTHR46167:SF1">
    <property type="entry name" value="N-LYSINE METHYLTRANSFERASE KMT5A"/>
    <property type="match status" value="1"/>
</dbReference>
<dbReference type="InterPro" id="IPR051760">
    <property type="entry name" value="KMT5A"/>
</dbReference>
<evidence type="ECO:0000313" key="3">
    <source>
        <dbReference type="EnsemblMetazoa" id="CLYHEMP025232.1"/>
    </source>
</evidence>
<dbReference type="OrthoDB" id="5989306at2759"/>
<feature type="compositionally biased region" description="Low complexity" evidence="1">
    <location>
        <begin position="195"/>
        <end position="208"/>
    </location>
</feature>